<dbReference type="AlphaFoldDB" id="A0AAP0HRW0"/>
<sequence length="56" mass="6445">MEKANYVSKKINHPNFKTQNPNSVLDFLVRSCEIPLGKARSVAKKIHHPSFQDRKP</sequence>
<protein>
    <submittedName>
        <fullName evidence="1">Uncharacterized protein</fullName>
    </submittedName>
</protein>
<accession>A0AAP0HRW0</accession>
<dbReference type="EMBL" id="JBBNAF010000012">
    <property type="protein sequence ID" value="KAK9093240.1"/>
    <property type="molecule type" value="Genomic_DNA"/>
</dbReference>
<name>A0AAP0HRW0_9MAGN</name>
<proteinExistence type="predicted"/>
<evidence type="ECO:0000313" key="1">
    <source>
        <dbReference type="EMBL" id="KAK9093240.1"/>
    </source>
</evidence>
<reference evidence="1 2" key="1">
    <citation type="submission" date="2024-01" db="EMBL/GenBank/DDBJ databases">
        <title>Genome assemblies of Stephania.</title>
        <authorList>
            <person name="Yang L."/>
        </authorList>
    </citation>
    <scope>NUCLEOTIDE SEQUENCE [LARGE SCALE GENOMIC DNA]</scope>
    <source>
        <strain evidence="1">YNDBR</strain>
        <tissue evidence="1">Leaf</tissue>
    </source>
</reference>
<evidence type="ECO:0000313" key="2">
    <source>
        <dbReference type="Proteomes" id="UP001420932"/>
    </source>
</evidence>
<comment type="caution">
    <text evidence="1">The sequence shown here is derived from an EMBL/GenBank/DDBJ whole genome shotgun (WGS) entry which is preliminary data.</text>
</comment>
<organism evidence="1 2">
    <name type="scientific">Stephania yunnanensis</name>
    <dbReference type="NCBI Taxonomy" id="152371"/>
    <lineage>
        <taxon>Eukaryota</taxon>
        <taxon>Viridiplantae</taxon>
        <taxon>Streptophyta</taxon>
        <taxon>Embryophyta</taxon>
        <taxon>Tracheophyta</taxon>
        <taxon>Spermatophyta</taxon>
        <taxon>Magnoliopsida</taxon>
        <taxon>Ranunculales</taxon>
        <taxon>Menispermaceae</taxon>
        <taxon>Menispermoideae</taxon>
        <taxon>Cissampelideae</taxon>
        <taxon>Stephania</taxon>
    </lineage>
</organism>
<gene>
    <name evidence="1" type="ORF">Syun_028151</name>
</gene>
<dbReference type="Proteomes" id="UP001420932">
    <property type="component" value="Unassembled WGS sequence"/>
</dbReference>
<keyword evidence="2" id="KW-1185">Reference proteome</keyword>